<comment type="caution">
    <text evidence="1">The sequence shown here is derived from an EMBL/GenBank/DDBJ whole genome shotgun (WGS) entry which is preliminary data.</text>
</comment>
<dbReference type="AlphaFoldDB" id="A0A8S9HUL9"/>
<evidence type="ECO:0000313" key="2">
    <source>
        <dbReference type="Proteomes" id="UP000712281"/>
    </source>
</evidence>
<protein>
    <submittedName>
        <fullName evidence="1">Uncharacterized protein</fullName>
    </submittedName>
</protein>
<proteinExistence type="predicted"/>
<accession>A0A8S9HUL9</accession>
<reference evidence="1" key="1">
    <citation type="submission" date="2019-12" db="EMBL/GenBank/DDBJ databases">
        <title>Genome sequencing and annotation of Brassica cretica.</title>
        <authorList>
            <person name="Studholme D.J."/>
            <person name="Sarris P.F."/>
        </authorList>
    </citation>
    <scope>NUCLEOTIDE SEQUENCE</scope>
    <source>
        <strain evidence="1">PFS-001/15</strain>
        <tissue evidence="1">Leaf</tissue>
    </source>
</reference>
<evidence type="ECO:0000313" key="1">
    <source>
        <dbReference type="EMBL" id="KAF2558598.1"/>
    </source>
</evidence>
<sequence length="122" mass="14158">METKEEKKILTEEELEQKKRRLSRHSLKWRGSHITIDGPVDPDSCLESRVESLIQNSNSEFSVIILQMHPDLMSLPLEDENKIISRMDHKGKRNVIDIYAAVELEAILKLPPRHYSGNQKRA</sequence>
<gene>
    <name evidence="1" type="ORF">F2Q68_00013716</name>
</gene>
<dbReference type="EMBL" id="QGKW02001940">
    <property type="protein sequence ID" value="KAF2558598.1"/>
    <property type="molecule type" value="Genomic_DNA"/>
</dbReference>
<dbReference type="Proteomes" id="UP000712281">
    <property type="component" value="Unassembled WGS sequence"/>
</dbReference>
<name>A0A8S9HUL9_BRACR</name>
<organism evidence="1 2">
    <name type="scientific">Brassica cretica</name>
    <name type="common">Mustard</name>
    <dbReference type="NCBI Taxonomy" id="69181"/>
    <lineage>
        <taxon>Eukaryota</taxon>
        <taxon>Viridiplantae</taxon>
        <taxon>Streptophyta</taxon>
        <taxon>Embryophyta</taxon>
        <taxon>Tracheophyta</taxon>
        <taxon>Spermatophyta</taxon>
        <taxon>Magnoliopsida</taxon>
        <taxon>eudicotyledons</taxon>
        <taxon>Gunneridae</taxon>
        <taxon>Pentapetalae</taxon>
        <taxon>rosids</taxon>
        <taxon>malvids</taxon>
        <taxon>Brassicales</taxon>
        <taxon>Brassicaceae</taxon>
        <taxon>Brassiceae</taxon>
        <taxon>Brassica</taxon>
    </lineage>
</organism>